<dbReference type="AlphaFoldDB" id="A0A7V8NT22"/>
<accession>A0A7V8NT22</accession>
<dbReference type="EMBL" id="JACDQQ010001759">
    <property type="protein sequence ID" value="MBA0086948.1"/>
    <property type="molecule type" value="Genomic_DNA"/>
</dbReference>
<evidence type="ECO:0008006" key="4">
    <source>
        <dbReference type="Google" id="ProtNLM"/>
    </source>
</evidence>
<keyword evidence="1" id="KW-0472">Membrane</keyword>
<feature type="transmembrane region" description="Helical" evidence="1">
    <location>
        <begin position="51"/>
        <end position="74"/>
    </location>
</feature>
<gene>
    <name evidence="2" type="ORF">HRJ53_18355</name>
</gene>
<protein>
    <recommendedName>
        <fullName evidence="4">ABC transporter permease</fullName>
    </recommendedName>
</protein>
<comment type="caution">
    <text evidence="2">The sequence shown here is derived from an EMBL/GenBank/DDBJ whole genome shotgun (WGS) entry which is preliminary data.</text>
</comment>
<reference evidence="2" key="1">
    <citation type="submission" date="2020-06" db="EMBL/GenBank/DDBJ databases">
        <title>Legume-microbial interactions unlock mineral nutrients during tropical forest succession.</title>
        <authorList>
            <person name="Epihov D.Z."/>
        </authorList>
    </citation>
    <scope>NUCLEOTIDE SEQUENCE [LARGE SCALE GENOMIC DNA]</scope>
    <source>
        <strain evidence="2">Pan2503</strain>
    </source>
</reference>
<evidence type="ECO:0000313" key="3">
    <source>
        <dbReference type="Proteomes" id="UP000567293"/>
    </source>
</evidence>
<feature type="transmembrane region" description="Helical" evidence="1">
    <location>
        <begin position="21"/>
        <end position="39"/>
    </location>
</feature>
<name>A0A7V8NT22_9BACT</name>
<evidence type="ECO:0000313" key="2">
    <source>
        <dbReference type="EMBL" id="MBA0086948.1"/>
    </source>
</evidence>
<keyword evidence="3" id="KW-1185">Reference proteome</keyword>
<organism evidence="2 3">
    <name type="scientific">Candidatus Acidiferrum panamense</name>
    <dbReference type="NCBI Taxonomy" id="2741543"/>
    <lineage>
        <taxon>Bacteria</taxon>
        <taxon>Pseudomonadati</taxon>
        <taxon>Acidobacteriota</taxon>
        <taxon>Terriglobia</taxon>
        <taxon>Candidatus Acidiferrales</taxon>
        <taxon>Candidatus Acidiferrum</taxon>
    </lineage>
</organism>
<proteinExistence type="predicted"/>
<sequence>MSNFASLTHMRIRLALRNKMFFFFSIVMPFIFFFGYLGFFGKSVPAGAAYFLGPVLALNVMGSFWGLSATIVMFR</sequence>
<evidence type="ECO:0000256" key="1">
    <source>
        <dbReference type="SAM" id="Phobius"/>
    </source>
</evidence>
<keyword evidence="1" id="KW-1133">Transmembrane helix</keyword>
<keyword evidence="1" id="KW-0812">Transmembrane</keyword>
<dbReference type="Proteomes" id="UP000567293">
    <property type="component" value="Unassembled WGS sequence"/>
</dbReference>
<feature type="non-terminal residue" evidence="2">
    <location>
        <position position="75"/>
    </location>
</feature>